<reference evidence="2" key="1">
    <citation type="submission" date="2020-03" db="EMBL/GenBank/DDBJ databases">
        <title>Hybrid Assembly of Korean Phytophthora infestans isolates.</title>
        <authorList>
            <person name="Prokchorchik M."/>
            <person name="Lee Y."/>
            <person name="Seo J."/>
            <person name="Cho J.-H."/>
            <person name="Park Y.-E."/>
            <person name="Jang D.-C."/>
            <person name="Im J.-S."/>
            <person name="Choi J.-G."/>
            <person name="Park H.-J."/>
            <person name="Lee G.-B."/>
            <person name="Lee Y.-G."/>
            <person name="Hong S.-Y."/>
            <person name="Cho K."/>
            <person name="Sohn K.H."/>
        </authorList>
    </citation>
    <scope>NUCLEOTIDE SEQUENCE</scope>
    <source>
        <strain evidence="2">KR_2_A2</strain>
    </source>
</reference>
<dbReference type="AlphaFoldDB" id="A0A8S9V2M9"/>
<dbReference type="Proteomes" id="UP000704712">
    <property type="component" value="Unassembled WGS sequence"/>
</dbReference>
<feature type="compositionally biased region" description="Basic and acidic residues" evidence="1">
    <location>
        <begin position="24"/>
        <end position="37"/>
    </location>
</feature>
<name>A0A8S9V2M9_PHYIN</name>
<evidence type="ECO:0000256" key="1">
    <source>
        <dbReference type="SAM" id="MobiDB-lite"/>
    </source>
</evidence>
<dbReference type="EMBL" id="JAACNO010000467">
    <property type="protein sequence ID" value="KAF4147445.1"/>
    <property type="molecule type" value="Genomic_DNA"/>
</dbReference>
<gene>
    <name evidence="2" type="ORF">GN958_ATG03362</name>
</gene>
<feature type="region of interest" description="Disordered" evidence="1">
    <location>
        <begin position="95"/>
        <end position="125"/>
    </location>
</feature>
<proteinExistence type="predicted"/>
<evidence type="ECO:0000313" key="3">
    <source>
        <dbReference type="Proteomes" id="UP000704712"/>
    </source>
</evidence>
<comment type="caution">
    <text evidence="2">The sequence shown here is derived from an EMBL/GenBank/DDBJ whole genome shotgun (WGS) entry which is preliminary data.</text>
</comment>
<sequence>MAALRYACASTAVRVGAAQTGRRLSTEEGGEAKKDDTVASEEGVATVRTDNGAGVPEVGVAATTTNAESMTAVQLGLELTDELLTDLGSAAKVRTAVKGARRDTKRRRAQRAFQRKRAVGDDEVS</sequence>
<accession>A0A8S9V2M9</accession>
<feature type="compositionally biased region" description="Basic residues" evidence="1">
    <location>
        <begin position="103"/>
        <end position="117"/>
    </location>
</feature>
<feature type="region of interest" description="Disordered" evidence="1">
    <location>
        <begin position="20"/>
        <end position="56"/>
    </location>
</feature>
<evidence type="ECO:0000313" key="2">
    <source>
        <dbReference type="EMBL" id="KAF4147445.1"/>
    </source>
</evidence>
<organism evidence="2 3">
    <name type="scientific">Phytophthora infestans</name>
    <name type="common">Potato late blight agent</name>
    <name type="synonym">Botrytis infestans</name>
    <dbReference type="NCBI Taxonomy" id="4787"/>
    <lineage>
        <taxon>Eukaryota</taxon>
        <taxon>Sar</taxon>
        <taxon>Stramenopiles</taxon>
        <taxon>Oomycota</taxon>
        <taxon>Peronosporomycetes</taxon>
        <taxon>Peronosporales</taxon>
        <taxon>Peronosporaceae</taxon>
        <taxon>Phytophthora</taxon>
    </lineage>
</organism>
<protein>
    <submittedName>
        <fullName evidence="2">Uncharacterized protein</fullName>
    </submittedName>
</protein>